<dbReference type="Proteomes" id="UP000015103">
    <property type="component" value="Unassembled WGS sequence"/>
</dbReference>
<protein>
    <submittedName>
        <fullName evidence="1">C2H2-type domain-containing protein</fullName>
    </submittedName>
</protein>
<proteinExistence type="predicted"/>
<dbReference type="InterPro" id="IPR013087">
    <property type="entry name" value="Znf_C2H2_type"/>
</dbReference>
<dbReference type="AlphaFoldDB" id="T1HQ27"/>
<dbReference type="HOGENOM" id="CLU_2888543_0_0_1"/>
<name>T1HQ27_RHOPR</name>
<sequence length="63" mass="7577">MVNNGKQIHWLRGSSLRCEFCGHKYKYKKGLNQHLKYECGKDPMFQCDFCPHKTKQKVNLKRF</sequence>
<dbReference type="VEuPathDB" id="VectorBase:RPRC006151"/>
<dbReference type="OMA" id="DHMAIRH"/>
<dbReference type="PROSITE" id="PS50157">
    <property type="entry name" value="ZINC_FINGER_C2H2_2"/>
    <property type="match status" value="1"/>
</dbReference>
<dbReference type="EMBL" id="ACPB03013611">
    <property type="status" value="NOT_ANNOTATED_CDS"/>
    <property type="molecule type" value="Genomic_DNA"/>
</dbReference>
<evidence type="ECO:0000313" key="1">
    <source>
        <dbReference type="EnsemblMetazoa" id="RPRC006151-PA"/>
    </source>
</evidence>
<keyword evidence="2" id="KW-1185">Reference proteome</keyword>
<dbReference type="Gene3D" id="3.30.160.60">
    <property type="entry name" value="Classic Zinc Finger"/>
    <property type="match status" value="1"/>
</dbReference>
<dbReference type="EnsemblMetazoa" id="RPRC006151-RA">
    <property type="protein sequence ID" value="RPRC006151-PA"/>
    <property type="gene ID" value="RPRC006151"/>
</dbReference>
<organism evidence="1 2">
    <name type="scientific">Rhodnius prolixus</name>
    <name type="common">Triatomid bug</name>
    <dbReference type="NCBI Taxonomy" id="13249"/>
    <lineage>
        <taxon>Eukaryota</taxon>
        <taxon>Metazoa</taxon>
        <taxon>Ecdysozoa</taxon>
        <taxon>Arthropoda</taxon>
        <taxon>Hexapoda</taxon>
        <taxon>Insecta</taxon>
        <taxon>Pterygota</taxon>
        <taxon>Neoptera</taxon>
        <taxon>Paraneoptera</taxon>
        <taxon>Hemiptera</taxon>
        <taxon>Heteroptera</taxon>
        <taxon>Panheteroptera</taxon>
        <taxon>Cimicomorpha</taxon>
        <taxon>Reduviidae</taxon>
        <taxon>Triatominae</taxon>
        <taxon>Rhodnius</taxon>
    </lineage>
</organism>
<dbReference type="InParanoid" id="T1HQ27"/>
<reference evidence="1" key="1">
    <citation type="submission" date="2015-05" db="UniProtKB">
        <authorList>
            <consortium name="EnsemblMetazoa"/>
        </authorList>
    </citation>
    <scope>IDENTIFICATION</scope>
</reference>
<accession>T1HQ27</accession>
<evidence type="ECO:0000313" key="2">
    <source>
        <dbReference type="Proteomes" id="UP000015103"/>
    </source>
</evidence>